<name>A0AAV3ZVD0_9GAST</name>
<keyword evidence="1" id="KW-1133">Transmembrane helix</keyword>
<reference evidence="3 4" key="1">
    <citation type="journal article" date="2021" name="Elife">
        <title>Chloroplast acquisition without the gene transfer in kleptoplastic sea slugs, Plakobranchus ocellatus.</title>
        <authorList>
            <person name="Maeda T."/>
            <person name="Takahashi S."/>
            <person name="Yoshida T."/>
            <person name="Shimamura S."/>
            <person name="Takaki Y."/>
            <person name="Nagai Y."/>
            <person name="Toyoda A."/>
            <person name="Suzuki Y."/>
            <person name="Arimoto A."/>
            <person name="Ishii H."/>
            <person name="Satoh N."/>
            <person name="Nishiyama T."/>
            <person name="Hasebe M."/>
            <person name="Maruyama T."/>
            <person name="Minagawa J."/>
            <person name="Obokata J."/>
            <person name="Shigenobu S."/>
        </authorList>
    </citation>
    <scope>NUCLEOTIDE SEQUENCE [LARGE SCALE GENOMIC DNA]</scope>
</reference>
<sequence length="431" mass="47485">MNQLLPFAYTGRYYITYPSLPLNSDVMDRFTVVALYEDTIITVFAPDPTLGSQSITMSAPGESYDLHLPATAFFLVRGSKDFYMHAKYQASAANRPGSGQCTVTLVANRHQKQSYRFAMTKPLTAMDSVYVVVIVKTESVQDITLTAGSETYSLPPDTCQGIHGTKRSGCYFKLNNTAGTVYTLGMQASSTSETFTAYIFARGANSLACFLLGANINSPYQVNFDTDTYSTFLESSPPCNNDAVMAAFVEQILALAKIESEDTIPQTTVKYFYNDEWQRRIKREVPQVTRSIAPDDTFITTDGGTSQVTRANASGDTFITRDGTFSPSNANKTSPTCRGKYVANPNETLTSEELKEVLEEIVSNLTVRTSALTSTRRRKESTPDKRVGATTMGVISIILMFTIIGLIIISDFPKLFSHFGKAMTRLCRKQG</sequence>
<keyword evidence="1" id="KW-0472">Membrane</keyword>
<evidence type="ECO:0000313" key="4">
    <source>
        <dbReference type="Proteomes" id="UP000735302"/>
    </source>
</evidence>
<protein>
    <recommendedName>
        <fullName evidence="2">IgGFc-binding protein N-terminal domain-containing protein</fullName>
    </recommendedName>
</protein>
<comment type="caution">
    <text evidence="3">The sequence shown here is derived from an EMBL/GenBank/DDBJ whole genome shotgun (WGS) entry which is preliminary data.</text>
</comment>
<evidence type="ECO:0000313" key="3">
    <source>
        <dbReference type="EMBL" id="GFO02936.1"/>
    </source>
</evidence>
<keyword evidence="4" id="KW-1185">Reference proteome</keyword>
<evidence type="ECO:0000256" key="1">
    <source>
        <dbReference type="SAM" id="Phobius"/>
    </source>
</evidence>
<dbReference type="InterPro" id="IPR035234">
    <property type="entry name" value="IgGFc-bd_N"/>
</dbReference>
<evidence type="ECO:0000259" key="2">
    <source>
        <dbReference type="Pfam" id="PF17517"/>
    </source>
</evidence>
<dbReference type="AlphaFoldDB" id="A0AAV3ZVD0"/>
<keyword evidence="1" id="KW-0812">Transmembrane</keyword>
<feature type="domain" description="IgGFc-binding protein N-terminal" evidence="2">
    <location>
        <begin position="2"/>
        <end position="148"/>
    </location>
</feature>
<organism evidence="3 4">
    <name type="scientific">Plakobranchus ocellatus</name>
    <dbReference type="NCBI Taxonomy" id="259542"/>
    <lineage>
        <taxon>Eukaryota</taxon>
        <taxon>Metazoa</taxon>
        <taxon>Spiralia</taxon>
        <taxon>Lophotrochozoa</taxon>
        <taxon>Mollusca</taxon>
        <taxon>Gastropoda</taxon>
        <taxon>Heterobranchia</taxon>
        <taxon>Euthyneura</taxon>
        <taxon>Panpulmonata</taxon>
        <taxon>Sacoglossa</taxon>
        <taxon>Placobranchoidea</taxon>
        <taxon>Plakobranchidae</taxon>
        <taxon>Plakobranchus</taxon>
    </lineage>
</organism>
<dbReference type="EMBL" id="BLXT01003662">
    <property type="protein sequence ID" value="GFO02936.1"/>
    <property type="molecule type" value="Genomic_DNA"/>
</dbReference>
<dbReference type="Proteomes" id="UP000735302">
    <property type="component" value="Unassembled WGS sequence"/>
</dbReference>
<accession>A0AAV3ZVD0</accession>
<feature type="transmembrane region" description="Helical" evidence="1">
    <location>
        <begin position="387"/>
        <end position="409"/>
    </location>
</feature>
<dbReference type="Pfam" id="PF17517">
    <property type="entry name" value="IgGFc_binding"/>
    <property type="match status" value="1"/>
</dbReference>
<gene>
    <name evidence="3" type="ORF">PoB_002944100</name>
</gene>
<proteinExistence type="predicted"/>